<comment type="similarity">
    <text evidence="5">Belongs to the SarZ family.</text>
</comment>
<evidence type="ECO:0000313" key="9">
    <source>
        <dbReference type="EMBL" id="MDN7242675.1"/>
    </source>
</evidence>
<feature type="domain" description="HTH marR-type" evidence="8">
    <location>
        <begin position="8"/>
        <end position="154"/>
    </location>
</feature>
<comment type="subcellular location">
    <subcellularLocation>
        <location evidence="1">Cytoplasm</location>
    </subcellularLocation>
</comment>
<protein>
    <recommendedName>
        <fullName evidence="6">HTH-type transcriptional regulator SarZ</fullName>
    </recommendedName>
    <alternativeName>
        <fullName evidence="7">Staphylococcal accessory regulator Z</fullName>
    </alternativeName>
</protein>
<dbReference type="SMART" id="SM00347">
    <property type="entry name" value="HTH_MARR"/>
    <property type="match status" value="1"/>
</dbReference>
<sequence>MVEQSKLDQQLCFELYKASSNFTKLYARTLDPFDLTFPQYLVLLVLWEEDRLLTKDIGERLGLGIGTLNPIISRMIAHGRLSKQQSEEDKRAYIISLTQKAIEEKAAIEQAVYDKLISCNIIGTNAITLMRNLKELNAAFAEMDLESTPPQMKE</sequence>
<reference evidence="9 10" key="1">
    <citation type="submission" date="2023-06" db="EMBL/GenBank/DDBJ databases">
        <title>Novel species in genus Planococcus.</title>
        <authorList>
            <person name="Ning S."/>
        </authorList>
    </citation>
    <scope>NUCLEOTIDE SEQUENCE [LARGE SCALE GENOMIC DNA]</scope>
    <source>
        <strain evidence="9 10">N028</strain>
    </source>
</reference>
<evidence type="ECO:0000256" key="4">
    <source>
        <dbReference type="ARBA" id="ARBA00023163"/>
    </source>
</evidence>
<evidence type="ECO:0000256" key="2">
    <source>
        <dbReference type="ARBA" id="ARBA00023015"/>
    </source>
</evidence>
<comment type="caution">
    <text evidence="9">The sequence shown here is derived from an EMBL/GenBank/DDBJ whole genome shotgun (WGS) entry which is preliminary data.</text>
</comment>
<evidence type="ECO:0000256" key="3">
    <source>
        <dbReference type="ARBA" id="ARBA00023125"/>
    </source>
</evidence>
<gene>
    <name evidence="9" type="ORF">QWY14_12750</name>
</gene>
<dbReference type="PROSITE" id="PS50995">
    <property type="entry name" value="HTH_MARR_2"/>
    <property type="match status" value="1"/>
</dbReference>
<evidence type="ECO:0000313" key="10">
    <source>
        <dbReference type="Proteomes" id="UP001172055"/>
    </source>
</evidence>
<keyword evidence="2" id="KW-0805">Transcription regulation</keyword>
<keyword evidence="10" id="KW-1185">Reference proteome</keyword>
<dbReference type="InterPro" id="IPR000835">
    <property type="entry name" value="HTH_MarR-typ"/>
</dbReference>
<keyword evidence="3" id="KW-0238">DNA-binding</keyword>
<dbReference type="Gene3D" id="1.10.10.10">
    <property type="entry name" value="Winged helix-like DNA-binding domain superfamily/Winged helix DNA-binding domain"/>
    <property type="match status" value="1"/>
</dbReference>
<dbReference type="RefSeq" id="WP_301724228.1">
    <property type="nucleotide sequence ID" value="NZ_JAUJWV010000002.1"/>
</dbReference>
<evidence type="ECO:0000256" key="6">
    <source>
        <dbReference type="ARBA" id="ARBA00047188"/>
    </source>
</evidence>
<dbReference type="SUPFAM" id="SSF46785">
    <property type="entry name" value="Winged helix' DNA-binding domain"/>
    <property type="match status" value="1"/>
</dbReference>
<evidence type="ECO:0000256" key="5">
    <source>
        <dbReference type="ARBA" id="ARBA00046337"/>
    </source>
</evidence>
<dbReference type="InterPro" id="IPR055166">
    <property type="entry name" value="Transc_reg_Sar_Rot_HTH"/>
</dbReference>
<dbReference type="Pfam" id="PF22381">
    <property type="entry name" value="Staph_reg_Sar_Rot"/>
    <property type="match status" value="1"/>
</dbReference>
<proteinExistence type="inferred from homology"/>
<dbReference type="InterPro" id="IPR036388">
    <property type="entry name" value="WH-like_DNA-bd_sf"/>
</dbReference>
<dbReference type="InterPro" id="IPR036390">
    <property type="entry name" value="WH_DNA-bd_sf"/>
</dbReference>
<dbReference type="EMBL" id="JAUJWV010000002">
    <property type="protein sequence ID" value="MDN7242675.1"/>
    <property type="molecule type" value="Genomic_DNA"/>
</dbReference>
<dbReference type="PANTHER" id="PTHR42756:SF1">
    <property type="entry name" value="TRANSCRIPTIONAL REPRESSOR OF EMRAB OPERON"/>
    <property type="match status" value="1"/>
</dbReference>
<name>A0ABT8N563_9BACL</name>
<dbReference type="PANTHER" id="PTHR42756">
    <property type="entry name" value="TRANSCRIPTIONAL REGULATOR, MARR"/>
    <property type="match status" value="1"/>
</dbReference>
<keyword evidence="4" id="KW-0804">Transcription</keyword>
<evidence type="ECO:0000256" key="1">
    <source>
        <dbReference type="ARBA" id="ARBA00004496"/>
    </source>
</evidence>
<dbReference type="Proteomes" id="UP001172055">
    <property type="component" value="Unassembled WGS sequence"/>
</dbReference>
<accession>A0ABT8N563</accession>
<evidence type="ECO:0000256" key="7">
    <source>
        <dbReference type="ARBA" id="ARBA00047207"/>
    </source>
</evidence>
<organism evidence="9 10">
    <name type="scientific">Planococcus shixiaomingii</name>
    <dbReference type="NCBI Taxonomy" id="3058393"/>
    <lineage>
        <taxon>Bacteria</taxon>
        <taxon>Bacillati</taxon>
        <taxon>Bacillota</taxon>
        <taxon>Bacilli</taxon>
        <taxon>Bacillales</taxon>
        <taxon>Caryophanaceae</taxon>
        <taxon>Planococcus</taxon>
    </lineage>
</organism>
<evidence type="ECO:0000259" key="8">
    <source>
        <dbReference type="PROSITE" id="PS50995"/>
    </source>
</evidence>